<organism evidence="2 3">
    <name type="scientific">Streptomyces lienomycini</name>
    <dbReference type="NCBI Taxonomy" id="284035"/>
    <lineage>
        <taxon>Bacteria</taxon>
        <taxon>Bacillati</taxon>
        <taxon>Actinomycetota</taxon>
        <taxon>Actinomycetes</taxon>
        <taxon>Kitasatosporales</taxon>
        <taxon>Streptomycetaceae</taxon>
        <taxon>Streptomyces</taxon>
    </lineage>
</organism>
<proteinExistence type="predicted"/>
<sequence length="116" mass="12295">MTTLSRTPSARPAPARRSARALTVGSAAGLVLLPPTVLVAWILVLSTERGTQCLMTSGQCSHVPGGLLWACFWTSVALGVLALFWPRARWVSARRAAVFLQWGAQLTLGLLILAGA</sequence>
<gene>
    <name evidence="2" type="ORF">ACFPRC_13000</name>
</gene>
<evidence type="ECO:0008006" key="4">
    <source>
        <dbReference type="Google" id="ProtNLM"/>
    </source>
</evidence>
<feature type="transmembrane region" description="Helical" evidence="1">
    <location>
        <begin position="97"/>
        <end position="115"/>
    </location>
</feature>
<accession>A0ABV9WS21</accession>
<comment type="caution">
    <text evidence="2">The sequence shown here is derived from an EMBL/GenBank/DDBJ whole genome shotgun (WGS) entry which is preliminary data.</text>
</comment>
<evidence type="ECO:0000313" key="3">
    <source>
        <dbReference type="Proteomes" id="UP001595855"/>
    </source>
</evidence>
<dbReference type="EMBL" id="JBHSJO010000001">
    <property type="protein sequence ID" value="MFC5015797.1"/>
    <property type="molecule type" value="Genomic_DNA"/>
</dbReference>
<dbReference type="Proteomes" id="UP001595855">
    <property type="component" value="Unassembled WGS sequence"/>
</dbReference>
<feature type="transmembrane region" description="Helical" evidence="1">
    <location>
        <begin position="66"/>
        <end position="85"/>
    </location>
</feature>
<dbReference type="RefSeq" id="WP_271320088.1">
    <property type="nucleotide sequence ID" value="NZ_BAAATN010000004.1"/>
</dbReference>
<keyword evidence="3" id="KW-1185">Reference proteome</keyword>
<reference evidence="3" key="1">
    <citation type="journal article" date="2019" name="Int. J. Syst. Evol. Microbiol.">
        <title>The Global Catalogue of Microorganisms (GCM) 10K type strain sequencing project: providing services to taxonomists for standard genome sequencing and annotation.</title>
        <authorList>
            <consortium name="The Broad Institute Genomics Platform"/>
            <consortium name="The Broad Institute Genome Sequencing Center for Infectious Disease"/>
            <person name="Wu L."/>
            <person name="Ma J."/>
        </authorList>
    </citation>
    <scope>NUCLEOTIDE SEQUENCE [LARGE SCALE GENOMIC DNA]</scope>
    <source>
        <strain evidence="3">CGMCC 4.1542</strain>
    </source>
</reference>
<keyword evidence="1" id="KW-0472">Membrane</keyword>
<evidence type="ECO:0000256" key="1">
    <source>
        <dbReference type="SAM" id="Phobius"/>
    </source>
</evidence>
<keyword evidence="1" id="KW-0812">Transmembrane</keyword>
<feature type="transmembrane region" description="Helical" evidence="1">
    <location>
        <begin position="21"/>
        <end position="46"/>
    </location>
</feature>
<evidence type="ECO:0000313" key="2">
    <source>
        <dbReference type="EMBL" id="MFC5015797.1"/>
    </source>
</evidence>
<keyword evidence="1" id="KW-1133">Transmembrane helix</keyword>
<protein>
    <recommendedName>
        <fullName evidence="4">Transmembrane protein</fullName>
    </recommendedName>
</protein>
<name>A0ABV9WS21_9ACTN</name>